<gene>
    <name evidence="2" type="ORF">FHS30_000333</name>
</gene>
<evidence type="ECO:0000313" key="2">
    <source>
        <dbReference type="EMBL" id="MBB3167157.1"/>
    </source>
</evidence>
<keyword evidence="3" id="KW-1185">Reference proteome</keyword>
<feature type="signal peptide" evidence="1">
    <location>
        <begin position="1"/>
        <end position="20"/>
    </location>
</feature>
<proteinExistence type="predicted"/>
<reference evidence="2 3" key="1">
    <citation type="submission" date="2020-08" db="EMBL/GenBank/DDBJ databases">
        <title>Genomic Encyclopedia of Type Strains, Phase III (KMG-III): the genomes of soil and plant-associated and newly described type strains.</title>
        <authorList>
            <person name="Whitman W."/>
        </authorList>
    </citation>
    <scope>NUCLEOTIDE SEQUENCE [LARGE SCALE GENOMIC DNA]</scope>
    <source>
        <strain evidence="2 3">CECT 8571</strain>
    </source>
</reference>
<accession>A0A839UNZ0</accession>
<keyword evidence="1" id="KW-0732">Signal</keyword>
<protein>
    <submittedName>
        <fullName evidence="2">ABC-type amino acid transport substrate-binding protein</fullName>
    </submittedName>
</protein>
<dbReference type="Gene3D" id="3.40.190.10">
    <property type="entry name" value="Periplasmic binding protein-like II"/>
    <property type="match status" value="2"/>
</dbReference>
<dbReference type="Proteomes" id="UP000559987">
    <property type="component" value="Unassembled WGS sequence"/>
</dbReference>
<feature type="chain" id="PRO_5032357737" evidence="1">
    <location>
        <begin position="21"/>
        <end position="264"/>
    </location>
</feature>
<evidence type="ECO:0000313" key="3">
    <source>
        <dbReference type="Proteomes" id="UP000559987"/>
    </source>
</evidence>
<dbReference type="EMBL" id="JACHXZ010000001">
    <property type="protein sequence ID" value="MBB3167157.1"/>
    <property type="molecule type" value="Genomic_DNA"/>
</dbReference>
<comment type="caution">
    <text evidence="2">The sequence shown here is derived from an EMBL/GenBank/DDBJ whole genome shotgun (WGS) entry which is preliminary data.</text>
</comment>
<dbReference type="AlphaFoldDB" id="A0A839UNZ0"/>
<dbReference type="SUPFAM" id="SSF53850">
    <property type="entry name" value="Periplasmic binding protein-like II"/>
    <property type="match status" value="1"/>
</dbReference>
<dbReference type="RefSeq" id="WP_183907643.1">
    <property type="nucleotide sequence ID" value="NZ_JACHXZ010000001.1"/>
</dbReference>
<organism evidence="2 3">
    <name type="scientific">Simiduia aestuariiviva</name>
    <dbReference type="NCBI Taxonomy" id="1510459"/>
    <lineage>
        <taxon>Bacteria</taxon>
        <taxon>Pseudomonadati</taxon>
        <taxon>Pseudomonadota</taxon>
        <taxon>Gammaproteobacteria</taxon>
        <taxon>Cellvibrionales</taxon>
        <taxon>Cellvibrionaceae</taxon>
        <taxon>Simiduia</taxon>
    </lineage>
</organism>
<sequence length="264" mass="29289">MSLRIFTYCFSVLGISAALASPVAVGAPERAFVVGFENLQYAPLFGHRNGVMTGFMGALLADFEREARVQFEYEPLPINRLYRLLFDEARIGFKFPDNPTWVVNSATDPVISYSRPVIAYANVLLSRRGEDVDLAKVNMLGSIRGITPAELLSSNLLLVEQVLYFNGPDDMLRALVQGRIDAAYVEQTVARQVSLQLRIEEKIQFNCSAPIVSGHYHLSTIKHPEILQKFDAFLVSNGARVDELKKQHGLHASNSLPCSAALMD</sequence>
<name>A0A839UNZ0_9GAMM</name>
<evidence type="ECO:0000256" key="1">
    <source>
        <dbReference type="SAM" id="SignalP"/>
    </source>
</evidence>